<sequence>MSSNKIHPRPRQAPTETRFWRNRSGATAIEFSFLILPFLVLVFSIIEVSLGFASGQLLANGSEKVVRQIRTGQQTVVTDSWVKSEICKSLSLLSGSNCENEIAIYLQSQTGFSAAASASQISFKADGSIDTTGWGISAGGASTIHTLKAVYPRPTMIDLISLVAPNVQMEFFYTSTWRNEPY</sequence>
<dbReference type="EMBL" id="RCWN01000001">
    <property type="protein sequence ID" value="RLQ87020.1"/>
    <property type="molecule type" value="Genomic_DNA"/>
</dbReference>
<dbReference type="AlphaFoldDB" id="A0A3L7J931"/>
<evidence type="ECO:0000313" key="4">
    <source>
        <dbReference type="Proteomes" id="UP000281094"/>
    </source>
</evidence>
<dbReference type="InterPro" id="IPR012495">
    <property type="entry name" value="TadE-like_dom"/>
</dbReference>
<evidence type="ECO:0000259" key="2">
    <source>
        <dbReference type="Pfam" id="PF07811"/>
    </source>
</evidence>
<protein>
    <submittedName>
        <fullName evidence="3">Pilus assembly protein</fullName>
    </submittedName>
</protein>
<organism evidence="3 4">
    <name type="scientific">Notoacmeibacter ruber</name>
    <dbReference type="NCBI Taxonomy" id="2670375"/>
    <lineage>
        <taxon>Bacteria</taxon>
        <taxon>Pseudomonadati</taxon>
        <taxon>Pseudomonadota</taxon>
        <taxon>Alphaproteobacteria</taxon>
        <taxon>Hyphomicrobiales</taxon>
        <taxon>Notoacmeibacteraceae</taxon>
        <taxon>Notoacmeibacter</taxon>
    </lineage>
</organism>
<name>A0A3L7J931_9HYPH</name>
<evidence type="ECO:0000256" key="1">
    <source>
        <dbReference type="SAM" id="Phobius"/>
    </source>
</evidence>
<evidence type="ECO:0000313" key="3">
    <source>
        <dbReference type="EMBL" id="RLQ87020.1"/>
    </source>
</evidence>
<proteinExistence type="predicted"/>
<dbReference type="Pfam" id="PF07811">
    <property type="entry name" value="TadE"/>
    <property type="match status" value="1"/>
</dbReference>
<dbReference type="RefSeq" id="WP_121643988.1">
    <property type="nucleotide sequence ID" value="NZ_RCWN01000001.1"/>
</dbReference>
<feature type="domain" description="TadE-like" evidence="2">
    <location>
        <begin position="25"/>
        <end position="67"/>
    </location>
</feature>
<keyword evidence="1" id="KW-0812">Transmembrane</keyword>
<reference evidence="3 4" key="1">
    <citation type="submission" date="2018-10" db="EMBL/GenBank/DDBJ databases">
        <title>Notoacmeibacter sp. M2BS9Y-3-1, whole genome shotgun sequence.</title>
        <authorList>
            <person name="Tuo L."/>
        </authorList>
    </citation>
    <scope>NUCLEOTIDE SEQUENCE [LARGE SCALE GENOMIC DNA]</scope>
    <source>
        <strain evidence="3 4">M2BS9Y-3-1</strain>
    </source>
</reference>
<keyword evidence="1" id="KW-1133">Transmembrane helix</keyword>
<gene>
    <name evidence="3" type="ORF">D8780_01145</name>
</gene>
<keyword evidence="4" id="KW-1185">Reference proteome</keyword>
<keyword evidence="1" id="KW-0472">Membrane</keyword>
<feature type="transmembrane region" description="Helical" evidence="1">
    <location>
        <begin position="31"/>
        <end position="53"/>
    </location>
</feature>
<comment type="caution">
    <text evidence="3">The sequence shown here is derived from an EMBL/GenBank/DDBJ whole genome shotgun (WGS) entry which is preliminary data.</text>
</comment>
<accession>A0A3L7J931</accession>
<dbReference type="Proteomes" id="UP000281094">
    <property type="component" value="Unassembled WGS sequence"/>
</dbReference>